<accession>A0ABR7R5K3</accession>
<evidence type="ECO:0000313" key="2">
    <source>
        <dbReference type="Proteomes" id="UP000603940"/>
    </source>
</evidence>
<keyword evidence="2" id="KW-1185">Reference proteome</keyword>
<gene>
    <name evidence="1" type="ORF">IBL25_08880</name>
</gene>
<name>A0ABR7R5K3_9PROT</name>
<protein>
    <submittedName>
        <fullName evidence="1">Uncharacterized protein</fullName>
    </submittedName>
</protein>
<comment type="caution">
    <text evidence="1">The sequence shown here is derived from an EMBL/GenBank/DDBJ whole genome shotgun (WGS) entry which is preliminary data.</text>
</comment>
<evidence type="ECO:0000313" key="1">
    <source>
        <dbReference type="EMBL" id="MBC9177052.1"/>
    </source>
</evidence>
<dbReference type="EMBL" id="JACTUZ010000026">
    <property type="protein sequence ID" value="MBC9177052.1"/>
    <property type="molecule type" value="Genomic_DNA"/>
</dbReference>
<dbReference type="RefSeq" id="WP_187778195.1">
    <property type="nucleotide sequence ID" value="NZ_JACTUZ010000026.1"/>
</dbReference>
<proteinExistence type="predicted"/>
<organism evidence="1 2">
    <name type="scientific">Pseudoroseomonas ludipueritiae</name>
    <dbReference type="NCBI Taxonomy" id="198093"/>
    <lineage>
        <taxon>Bacteria</taxon>
        <taxon>Pseudomonadati</taxon>
        <taxon>Pseudomonadota</taxon>
        <taxon>Alphaproteobacteria</taxon>
        <taxon>Acetobacterales</taxon>
        <taxon>Acetobacteraceae</taxon>
        <taxon>Pseudoroseomonas</taxon>
    </lineage>
</organism>
<dbReference type="Proteomes" id="UP000603940">
    <property type="component" value="Unassembled WGS sequence"/>
</dbReference>
<reference evidence="1 2" key="1">
    <citation type="journal article" date="2009" name="Int. J. Syst. Evol. Microbiol.">
        <title>Transfer of Teichococcus ludipueritiae and Muricoccus roseus to the genus Roseomonas, as Roseomonas ludipueritiae comb. nov. and Roseomonas rosea comb. nov., respectively, and emended description of the genus Roseomonas.</title>
        <authorList>
            <person name="Sanchez-Porro C."/>
            <person name="Gallego V."/>
            <person name="Busse H.J."/>
            <person name="Kampfer P."/>
            <person name="Ventosa A."/>
        </authorList>
    </citation>
    <scope>NUCLEOTIDE SEQUENCE [LARGE SCALE GENOMIC DNA]</scope>
    <source>
        <strain evidence="1 2">DSM 14915</strain>
    </source>
</reference>
<sequence>MNALWNPPGAATNLALPASVEGCVLDVSLSLRPCGLFWTLGLARAMPVWLPQGHWTLVQDKSYAREERVTTKLGGMDGVAGARAFGQSTREWASARQELRLEGCPNIYWTADSWAESVLPKDDDPGLMDRRDALAAAFDARLLPRNHGEEPSPGAPLTAPDILADCARDALSLAAALRASRPMILATMDREAESPALAHWLERSGICCKPLAEGPVRQALRRCLTPALLRSGLAVPIEAGQFRVAGLLLVAPRVLAATLDDSLDWGAASANELREFWDDASAVWWEVP</sequence>